<organism evidence="1 2">
    <name type="scientific">Phytophthora aleatoria</name>
    <dbReference type="NCBI Taxonomy" id="2496075"/>
    <lineage>
        <taxon>Eukaryota</taxon>
        <taxon>Sar</taxon>
        <taxon>Stramenopiles</taxon>
        <taxon>Oomycota</taxon>
        <taxon>Peronosporomycetes</taxon>
        <taxon>Peronosporales</taxon>
        <taxon>Peronosporaceae</taxon>
        <taxon>Phytophthora</taxon>
    </lineage>
</organism>
<reference evidence="1" key="1">
    <citation type="submission" date="2021-01" db="EMBL/GenBank/DDBJ databases">
        <title>Phytophthora aleatoria, a newly-described species from Pinus radiata is distinct from Phytophthora cactorum isolates based on comparative genomics.</title>
        <authorList>
            <person name="Mcdougal R."/>
            <person name="Panda P."/>
            <person name="Williams N."/>
            <person name="Studholme D.J."/>
        </authorList>
    </citation>
    <scope>NUCLEOTIDE SEQUENCE</scope>
    <source>
        <strain evidence="1">NZFS 4037</strain>
    </source>
</reference>
<dbReference type="EMBL" id="JAENGY010001849">
    <property type="protein sequence ID" value="KAG6946621.1"/>
    <property type="molecule type" value="Genomic_DNA"/>
</dbReference>
<dbReference type="Proteomes" id="UP000709295">
    <property type="component" value="Unassembled WGS sequence"/>
</dbReference>
<protein>
    <submittedName>
        <fullName evidence="1">Uncharacterized protein</fullName>
    </submittedName>
</protein>
<gene>
    <name evidence="1" type="ORF">JG688_00015954</name>
</gene>
<dbReference type="AlphaFoldDB" id="A0A8J5MCQ1"/>
<name>A0A8J5MCQ1_9STRA</name>
<accession>A0A8J5MCQ1</accession>
<keyword evidence="2" id="KW-1185">Reference proteome</keyword>
<sequence length="170" mass="18906">MVQRHANPRDNVLRCALQAEVTAMSIAARQGNVAEIAKRAAAVMDYAGAQILTQVDHNARSDVPISVLNAAQYLAAIPALMTMYGDQEAYSACGTTDAAVREADKIHCVFTGDAVSTNTRFKAAYKQRQHFRRLPAVICATLRRFSWMLLKFQWCLLVSKMTTLKRTPRM</sequence>
<comment type="caution">
    <text evidence="1">The sequence shown here is derived from an EMBL/GenBank/DDBJ whole genome shotgun (WGS) entry which is preliminary data.</text>
</comment>
<proteinExistence type="predicted"/>
<evidence type="ECO:0000313" key="1">
    <source>
        <dbReference type="EMBL" id="KAG6946621.1"/>
    </source>
</evidence>
<evidence type="ECO:0000313" key="2">
    <source>
        <dbReference type="Proteomes" id="UP000709295"/>
    </source>
</evidence>